<sequence>MLERNKLDADEQIAVIGELLDEGDEVNDGEDSLEDILKNLKVRMDQTMHEPVMPENHFETVQLVKEANKLVSDDRKMLFEVSGADIVKGTMGCQTSFFAASRLREHVSKHLIEAEDDPDASLTSLILADAGTQWETPINREDANVGTSLNGTIGLNRSRRKQISRKVSFLAMRSGLEATFEAQKDDEVDHNPKAAADVLRSLMKFQSSPIDSSESGINKCLSCVQEVYSHLDGSRVSDNTYLARKMFEMSSLLQKSLLMGLFNQDIEPQYQEELKIKYRKLQKNEEHLMRFIVRILEDEDEFQDHARAKCLDLAKNVGTIVRAGPWDHQCIVEKINSRKLKKAFSQGFRVIADDGQPASWKSSVATDECLSTEFVEESTEQGNEIKDASSTGFQSVCDSVSDLSSQQFQSLASSLPDKTDLETRQLRESNLKKLVSDGLNMMMDATENSTTVTTPYEATN</sequence>
<name>E4XZH5_OIKDI</name>
<evidence type="ECO:0000313" key="2">
    <source>
        <dbReference type="Proteomes" id="UP000001307"/>
    </source>
</evidence>
<dbReference type="EMBL" id="FN653407">
    <property type="protein sequence ID" value="CBY15037.1"/>
    <property type="molecule type" value="Genomic_DNA"/>
</dbReference>
<accession>E4XZH5</accession>
<dbReference type="Proteomes" id="UP000001307">
    <property type="component" value="Unassembled WGS sequence"/>
</dbReference>
<keyword evidence="2" id="KW-1185">Reference proteome</keyword>
<dbReference type="AlphaFoldDB" id="E4XZH5"/>
<reference evidence="1" key="1">
    <citation type="journal article" date="2010" name="Science">
        <title>Plasticity of animal genome architecture unmasked by rapid evolution of a pelagic tunicate.</title>
        <authorList>
            <person name="Denoeud F."/>
            <person name="Henriet S."/>
            <person name="Mungpakdee S."/>
            <person name="Aury J.M."/>
            <person name="Da Silva C."/>
            <person name="Brinkmann H."/>
            <person name="Mikhaleva J."/>
            <person name="Olsen L.C."/>
            <person name="Jubin C."/>
            <person name="Canestro C."/>
            <person name="Bouquet J.M."/>
            <person name="Danks G."/>
            <person name="Poulain J."/>
            <person name="Campsteijn C."/>
            <person name="Adamski M."/>
            <person name="Cross I."/>
            <person name="Yadetie F."/>
            <person name="Muffato M."/>
            <person name="Louis A."/>
            <person name="Butcher S."/>
            <person name="Tsagkogeorga G."/>
            <person name="Konrad A."/>
            <person name="Singh S."/>
            <person name="Jensen M.F."/>
            <person name="Cong E.H."/>
            <person name="Eikeseth-Otteraa H."/>
            <person name="Noel B."/>
            <person name="Anthouard V."/>
            <person name="Porcel B.M."/>
            <person name="Kachouri-Lafond R."/>
            <person name="Nishino A."/>
            <person name="Ugolini M."/>
            <person name="Chourrout P."/>
            <person name="Nishida H."/>
            <person name="Aasland R."/>
            <person name="Huzurbazar S."/>
            <person name="Westhof E."/>
            <person name="Delsuc F."/>
            <person name="Lehrach H."/>
            <person name="Reinhardt R."/>
            <person name="Weissenbach J."/>
            <person name="Roy S.W."/>
            <person name="Artiguenave F."/>
            <person name="Postlethwait J.H."/>
            <person name="Manak J.R."/>
            <person name="Thompson E.M."/>
            <person name="Jaillon O."/>
            <person name="Du Pasquier L."/>
            <person name="Boudinot P."/>
            <person name="Liberles D.A."/>
            <person name="Volff J.N."/>
            <person name="Philippe H."/>
            <person name="Lenhard B."/>
            <person name="Roest Crollius H."/>
            <person name="Wincker P."/>
            <person name="Chourrout D."/>
        </authorList>
    </citation>
    <scope>NUCLEOTIDE SEQUENCE [LARGE SCALE GENOMIC DNA]</scope>
</reference>
<dbReference type="InParanoid" id="E4XZH5"/>
<gene>
    <name evidence="1" type="ORF">GSOID_T00010141001</name>
</gene>
<organism evidence="1">
    <name type="scientific">Oikopleura dioica</name>
    <name type="common">Tunicate</name>
    <dbReference type="NCBI Taxonomy" id="34765"/>
    <lineage>
        <taxon>Eukaryota</taxon>
        <taxon>Metazoa</taxon>
        <taxon>Chordata</taxon>
        <taxon>Tunicata</taxon>
        <taxon>Appendicularia</taxon>
        <taxon>Copelata</taxon>
        <taxon>Oikopleuridae</taxon>
        <taxon>Oikopleura</taxon>
    </lineage>
</organism>
<evidence type="ECO:0000313" key="1">
    <source>
        <dbReference type="EMBL" id="CBY15037.1"/>
    </source>
</evidence>
<protein>
    <submittedName>
        <fullName evidence="1">Uncharacterized protein</fullName>
    </submittedName>
</protein>
<proteinExistence type="predicted"/>